<reference evidence="1" key="1">
    <citation type="journal article" date="2014" name="Front. Microbiol.">
        <title>High frequency of phylogenetically diverse reductive dehalogenase-homologous genes in deep subseafloor sedimentary metagenomes.</title>
        <authorList>
            <person name="Kawai M."/>
            <person name="Futagami T."/>
            <person name="Toyoda A."/>
            <person name="Takaki Y."/>
            <person name="Nishi S."/>
            <person name="Hori S."/>
            <person name="Arai W."/>
            <person name="Tsubouchi T."/>
            <person name="Morono Y."/>
            <person name="Uchiyama I."/>
            <person name="Ito T."/>
            <person name="Fujiyama A."/>
            <person name="Inagaki F."/>
            <person name="Takami H."/>
        </authorList>
    </citation>
    <scope>NUCLEOTIDE SEQUENCE</scope>
    <source>
        <strain evidence="1">Expedition CK06-06</strain>
    </source>
</reference>
<comment type="caution">
    <text evidence="1">The sequence shown here is derived from an EMBL/GenBank/DDBJ whole genome shotgun (WGS) entry which is preliminary data.</text>
</comment>
<dbReference type="AlphaFoldDB" id="X1HJ05"/>
<dbReference type="EMBL" id="BARU01017158">
    <property type="protein sequence ID" value="GAH57015.1"/>
    <property type="molecule type" value="Genomic_DNA"/>
</dbReference>
<name>X1HJ05_9ZZZZ</name>
<sequence>IKIYQEFCPEFFAVPRNEVGNDLKRLKYILTQNLNVKEVRICEKYAKLEDHEKTKIK</sequence>
<accession>X1HJ05</accession>
<protein>
    <submittedName>
        <fullName evidence="1">Uncharacterized protein</fullName>
    </submittedName>
</protein>
<feature type="non-terminal residue" evidence="1">
    <location>
        <position position="1"/>
    </location>
</feature>
<organism evidence="1">
    <name type="scientific">marine sediment metagenome</name>
    <dbReference type="NCBI Taxonomy" id="412755"/>
    <lineage>
        <taxon>unclassified sequences</taxon>
        <taxon>metagenomes</taxon>
        <taxon>ecological metagenomes</taxon>
    </lineage>
</organism>
<gene>
    <name evidence="1" type="ORF">S03H2_28475</name>
</gene>
<evidence type="ECO:0000313" key="1">
    <source>
        <dbReference type="EMBL" id="GAH57015.1"/>
    </source>
</evidence>
<proteinExistence type="predicted"/>